<keyword evidence="12" id="KW-1185">Reference proteome</keyword>
<comment type="subcellular location">
    <subcellularLocation>
        <location evidence="1">Cell membrane</location>
        <topology evidence="1">Multi-pass membrane protein</topology>
    </subcellularLocation>
</comment>
<keyword evidence="4" id="KW-0762">Sugar transport</keyword>
<dbReference type="Proteomes" id="UP001431783">
    <property type="component" value="Unassembled WGS sequence"/>
</dbReference>
<evidence type="ECO:0000256" key="2">
    <source>
        <dbReference type="ARBA" id="ARBA00022448"/>
    </source>
</evidence>
<comment type="caution">
    <text evidence="11">The sequence shown here is derived from an EMBL/GenBank/DDBJ whole genome shotgun (WGS) entry which is preliminary data.</text>
</comment>
<feature type="transmembrane region" description="Helical" evidence="9">
    <location>
        <begin position="415"/>
        <end position="436"/>
    </location>
</feature>
<feature type="transmembrane region" description="Helical" evidence="9">
    <location>
        <begin position="88"/>
        <end position="106"/>
    </location>
</feature>
<dbReference type="PANTHER" id="PTHR48021">
    <property type="match status" value="1"/>
</dbReference>
<feature type="transmembrane region" description="Helical" evidence="9">
    <location>
        <begin position="348"/>
        <end position="378"/>
    </location>
</feature>
<dbReference type="PROSITE" id="PS50850">
    <property type="entry name" value="MFS"/>
    <property type="match status" value="1"/>
</dbReference>
<evidence type="ECO:0000256" key="3">
    <source>
        <dbReference type="ARBA" id="ARBA00022475"/>
    </source>
</evidence>
<dbReference type="GO" id="GO:0022857">
    <property type="term" value="F:transmembrane transporter activity"/>
    <property type="evidence" value="ECO:0007669"/>
    <property type="project" value="InterPro"/>
</dbReference>
<feature type="domain" description="Major facilitator superfamily (MFS) profile" evidence="10">
    <location>
        <begin position="19"/>
        <end position="444"/>
    </location>
</feature>
<proteinExistence type="predicted"/>
<reference evidence="11 12" key="1">
    <citation type="submission" date="2023-03" db="EMBL/GenBank/DDBJ databases">
        <title>Genome insight into feeding habits of ladybird beetles.</title>
        <authorList>
            <person name="Li H.-S."/>
            <person name="Huang Y.-H."/>
            <person name="Pang H."/>
        </authorList>
    </citation>
    <scope>NUCLEOTIDE SEQUENCE [LARGE SCALE GENOMIC DNA]</scope>
    <source>
        <strain evidence="11">SYSU_2023b</strain>
        <tissue evidence="11">Whole body</tissue>
    </source>
</reference>
<dbReference type="GO" id="GO:0005886">
    <property type="term" value="C:plasma membrane"/>
    <property type="evidence" value="ECO:0007669"/>
    <property type="project" value="UniProtKB-SubCell"/>
</dbReference>
<feature type="transmembrane region" description="Helical" evidence="9">
    <location>
        <begin position="112"/>
        <end position="136"/>
    </location>
</feature>
<dbReference type="InterPro" id="IPR036259">
    <property type="entry name" value="MFS_trans_sf"/>
</dbReference>
<keyword evidence="3" id="KW-1003">Cell membrane</keyword>
<dbReference type="FunFam" id="1.20.1250.20:FF:000218">
    <property type="entry name" value="facilitated trehalose transporter Tret1"/>
    <property type="match status" value="1"/>
</dbReference>
<dbReference type="AlphaFoldDB" id="A0AAW1V060"/>
<feature type="transmembrane region" description="Helical" evidence="9">
    <location>
        <begin position="293"/>
        <end position="312"/>
    </location>
</feature>
<feature type="transmembrane region" description="Helical" evidence="9">
    <location>
        <begin position="176"/>
        <end position="201"/>
    </location>
</feature>
<dbReference type="InterPro" id="IPR005828">
    <property type="entry name" value="MFS_sugar_transport-like"/>
</dbReference>
<dbReference type="Gene3D" id="1.20.1250.20">
    <property type="entry name" value="MFS general substrate transporter like domains"/>
    <property type="match status" value="1"/>
</dbReference>
<dbReference type="InterPro" id="IPR003663">
    <property type="entry name" value="Sugar/inositol_transpt"/>
</dbReference>
<feature type="transmembrane region" description="Helical" evidence="9">
    <location>
        <begin position="148"/>
        <end position="170"/>
    </location>
</feature>
<accession>A0AAW1V060</accession>
<evidence type="ECO:0000259" key="10">
    <source>
        <dbReference type="PROSITE" id="PS50850"/>
    </source>
</evidence>
<evidence type="ECO:0000313" key="12">
    <source>
        <dbReference type="Proteomes" id="UP001431783"/>
    </source>
</evidence>
<dbReference type="PRINTS" id="PR00171">
    <property type="entry name" value="SUGRTRNSPORT"/>
</dbReference>
<feature type="transmembrane region" description="Helical" evidence="9">
    <location>
        <begin position="390"/>
        <end position="409"/>
    </location>
</feature>
<evidence type="ECO:0000256" key="4">
    <source>
        <dbReference type="ARBA" id="ARBA00022597"/>
    </source>
</evidence>
<name>A0AAW1V060_9CUCU</name>
<keyword evidence="5 9" id="KW-0812">Transmembrane</keyword>
<dbReference type="InterPro" id="IPR005829">
    <property type="entry name" value="Sugar_transporter_CS"/>
</dbReference>
<evidence type="ECO:0000256" key="9">
    <source>
        <dbReference type="SAM" id="Phobius"/>
    </source>
</evidence>
<dbReference type="PROSITE" id="PS00217">
    <property type="entry name" value="SUGAR_TRANSPORT_2"/>
    <property type="match status" value="1"/>
</dbReference>
<evidence type="ECO:0000313" key="11">
    <source>
        <dbReference type="EMBL" id="KAK9886738.1"/>
    </source>
</evidence>
<keyword evidence="6 9" id="KW-1133">Transmembrane helix</keyword>
<feature type="transmembrane region" description="Helical" evidence="9">
    <location>
        <begin position="17"/>
        <end position="41"/>
    </location>
</feature>
<gene>
    <name evidence="11" type="ORF">WA026_018393</name>
</gene>
<dbReference type="SUPFAM" id="SSF103473">
    <property type="entry name" value="MFS general substrate transporter"/>
    <property type="match status" value="1"/>
</dbReference>
<sequence length="469" mass="52721">MFVICSDNNDKSQFNEYLATTTASILSFLVGIHTGWTSPFIPKLLNSEHYPFDISKEASSYIAIFGPIGDIFGEICSMLIVDRIGRKTTYVVLGFPMLLSSILIYFSNISPIMLYTARFLGGISMGTVVSIYPIYTSEISRPSIRGKLGVMGLFFYISGMIVVNFAGKYLNIQQTALISMTVTIIFLLSFLLIPETPYFLLMKKKFKKAEQSLKFFRRTQDVNKELISLSEDVNRQLSENGNFKNLFDIDSNRRALFLIVMGRIFQELTGATAFTMYAQDILKDSREILEPQFATMLIYVVQAVSAPISGILSDKFGRVSLTVLSTASSSLVLMLLAIYFTLRDNTSYAMPVWCAVFFLGVFYISFQIGIGSLIAVILGELFSTSIKSKAICVANISFSLTVIVATKFYQVSTDYMQTCVCFYVFALSTLIGTFFIKFLYPETKGKTLEEIQMELKRIVKQRSTRKSII</sequence>
<keyword evidence="7 9" id="KW-0472">Membrane</keyword>
<dbReference type="EMBL" id="JARQZJ010000102">
    <property type="protein sequence ID" value="KAK9886738.1"/>
    <property type="molecule type" value="Genomic_DNA"/>
</dbReference>
<dbReference type="InterPro" id="IPR020846">
    <property type="entry name" value="MFS_dom"/>
</dbReference>
<protein>
    <recommendedName>
        <fullName evidence="10">Major facilitator superfamily (MFS) profile domain-containing protein</fullName>
    </recommendedName>
</protein>
<keyword evidence="8" id="KW-0325">Glycoprotein</keyword>
<organism evidence="11 12">
    <name type="scientific">Henosepilachna vigintioctopunctata</name>
    <dbReference type="NCBI Taxonomy" id="420089"/>
    <lineage>
        <taxon>Eukaryota</taxon>
        <taxon>Metazoa</taxon>
        <taxon>Ecdysozoa</taxon>
        <taxon>Arthropoda</taxon>
        <taxon>Hexapoda</taxon>
        <taxon>Insecta</taxon>
        <taxon>Pterygota</taxon>
        <taxon>Neoptera</taxon>
        <taxon>Endopterygota</taxon>
        <taxon>Coleoptera</taxon>
        <taxon>Polyphaga</taxon>
        <taxon>Cucujiformia</taxon>
        <taxon>Coccinelloidea</taxon>
        <taxon>Coccinellidae</taxon>
        <taxon>Epilachninae</taxon>
        <taxon>Epilachnini</taxon>
        <taxon>Henosepilachna</taxon>
    </lineage>
</organism>
<feature type="transmembrane region" description="Helical" evidence="9">
    <location>
        <begin position="319"/>
        <end position="342"/>
    </location>
</feature>
<dbReference type="InterPro" id="IPR050549">
    <property type="entry name" value="MFS_Trehalose_Transporter"/>
</dbReference>
<evidence type="ECO:0000256" key="8">
    <source>
        <dbReference type="ARBA" id="ARBA00023180"/>
    </source>
</evidence>
<feature type="transmembrane region" description="Helical" evidence="9">
    <location>
        <begin position="61"/>
        <end position="81"/>
    </location>
</feature>
<dbReference type="Pfam" id="PF00083">
    <property type="entry name" value="Sugar_tr"/>
    <property type="match status" value="1"/>
</dbReference>
<feature type="transmembrane region" description="Helical" evidence="9">
    <location>
        <begin position="255"/>
        <end position="278"/>
    </location>
</feature>
<evidence type="ECO:0000256" key="5">
    <source>
        <dbReference type="ARBA" id="ARBA00022692"/>
    </source>
</evidence>
<evidence type="ECO:0000256" key="1">
    <source>
        <dbReference type="ARBA" id="ARBA00004651"/>
    </source>
</evidence>
<keyword evidence="2" id="KW-0813">Transport</keyword>
<dbReference type="PANTHER" id="PTHR48021:SF46">
    <property type="entry name" value="MAJOR FACILITATOR SUPERFAMILY (MFS) PROFILE DOMAIN-CONTAINING PROTEIN"/>
    <property type="match status" value="1"/>
</dbReference>
<evidence type="ECO:0000256" key="6">
    <source>
        <dbReference type="ARBA" id="ARBA00022989"/>
    </source>
</evidence>
<dbReference type="PROSITE" id="PS00216">
    <property type="entry name" value="SUGAR_TRANSPORT_1"/>
    <property type="match status" value="1"/>
</dbReference>
<evidence type="ECO:0000256" key="7">
    <source>
        <dbReference type="ARBA" id="ARBA00023136"/>
    </source>
</evidence>